<dbReference type="Pfam" id="PF19941">
    <property type="entry name" value="DUF6403"/>
    <property type="match status" value="1"/>
</dbReference>
<evidence type="ECO:0000313" key="3">
    <source>
        <dbReference type="Proteomes" id="UP000062973"/>
    </source>
</evidence>
<proteinExistence type="predicted"/>
<reference evidence="2 3" key="1">
    <citation type="submission" date="2014-07" db="EMBL/GenBank/DDBJ databases">
        <title>Whole Genome Sequence of the Amycolatopsis methanolica 239.</title>
        <authorList>
            <person name="Tang B."/>
        </authorList>
    </citation>
    <scope>NUCLEOTIDE SEQUENCE [LARGE SCALE GENOMIC DNA]</scope>
    <source>
        <strain evidence="2 3">239</strain>
    </source>
</reference>
<evidence type="ECO:0000313" key="2">
    <source>
        <dbReference type="EMBL" id="AIJ20130.1"/>
    </source>
</evidence>
<dbReference type="AlphaFoldDB" id="A0A076MMR0"/>
<accession>A0A076MMR0</accession>
<sequence>MTDIGEAEHLLTKAERLLADGGGTGAAETAEHAARRADQLWRDA</sequence>
<dbReference type="KEGG" id="amq:AMETH_0038"/>
<dbReference type="STRING" id="1068978.AMETH_0038"/>
<keyword evidence="3" id="KW-1185">Reference proteome</keyword>
<dbReference type="EMBL" id="CP009110">
    <property type="protein sequence ID" value="AIJ20130.1"/>
    <property type="molecule type" value="Genomic_DNA"/>
</dbReference>
<evidence type="ECO:0000256" key="1">
    <source>
        <dbReference type="SAM" id="MobiDB-lite"/>
    </source>
</evidence>
<feature type="region of interest" description="Disordered" evidence="1">
    <location>
        <begin position="21"/>
        <end position="44"/>
    </location>
</feature>
<protein>
    <submittedName>
        <fullName evidence="2">Uncharacterized protein</fullName>
    </submittedName>
</protein>
<dbReference type="Proteomes" id="UP000062973">
    <property type="component" value="Chromosome"/>
</dbReference>
<gene>
    <name evidence="2" type="ORF">AMETH_0038</name>
</gene>
<dbReference type="HOGENOM" id="CLU_3211568_0_0_11"/>
<dbReference type="PATRIC" id="fig|1068978.7.peg.42"/>
<name>A0A076MMR0_AMYME</name>
<organism evidence="2 3">
    <name type="scientific">Amycolatopsis methanolica 239</name>
    <dbReference type="NCBI Taxonomy" id="1068978"/>
    <lineage>
        <taxon>Bacteria</taxon>
        <taxon>Bacillati</taxon>
        <taxon>Actinomycetota</taxon>
        <taxon>Actinomycetes</taxon>
        <taxon>Pseudonocardiales</taxon>
        <taxon>Pseudonocardiaceae</taxon>
        <taxon>Amycolatopsis</taxon>
        <taxon>Amycolatopsis methanolica group</taxon>
    </lineage>
</organism>
<dbReference type="InterPro" id="IPR045645">
    <property type="entry name" value="DUF6403"/>
</dbReference>
<feature type="compositionally biased region" description="Basic and acidic residues" evidence="1">
    <location>
        <begin position="29"/>
        <end position="44"/>
    </location>
</feature>